<name>A0AAD9KQH5_RIDPI</name>
<dbReference type="InterPro" id="IPR009072">
    <property type="entry name" value="Histone-fold"/>
</dbReference>
<keyword evidence="4" id="KW-0238">DNA-binding</keyword>
<comment type="caution">
    <text evidence="7">The sequence shown here is derived from an EMBL/GenBank/DDBJ whole genome shotgun (WGS) entry which is preliminary data.</text>
</comment>
<evidence type="ECO:0000313" key="8">
    <source>
        <dbReference type="Proteomes" id="UP001209878"/>
    </source>
</evidence>
<evidence type="ECO:0000256" key="3">
    <source>
        <dbReference type="ARBA" id="ARBA00022763"/>
    </source>
</evidence>
<feature type="region of interest" description="Disordered" evidence="6">
    <location>
        <begin position="89"/>
        <end position="121"/>
    </location>
</feature>
<dbReference type="GO" id="GO:0003682">
    <property type="term" value="F:chromatin binding"/>
    <property type="evidence" value="ECO:0007669"/>
    <property type="project" value="TreeGrafter"/>
</dbReference>
<keyword evidence="5" id="KW-0234">DNA repair</keyword>
<dbReference type="InterPro" id="IPR029003">
    <property type="entry name" value="CENP-S/Mhf1"/>
</dbReference>
<evidence type="ECO:0000256" key="6">
    <source>
        <dbReference type="SAM" id="MobiDB-lite"/>
    </source>
</evidence>
<dbReference type="EMBL" id="JAODUO010000726">
    <property type="protein sequence ID" value="KAK2175505.1"/>
    <property type="molecule type" value="Genomic_DNA"/>
</dbReference>
<dbReference type="PANTHER" id="PTHR22980:SF0">
    <property type="entry name" value="CENTROMERE PROTEIN S"/>
    <property type="match status" value="1"/>
</dbReference>
<comment type="similarity">
    <text evidence="1">Belongs to the TAF9 family. CENP-S/MHF1 subfamily.</text>
</comment>
<dbReference type="SUPFAM" id="SSF47113">
    <property type="entry name" value="Histone-fold"/>
    <property type="match status" value="1"/>
</dbReference>
<protein>
    <recommendedName>
        <fullName evidence="2">Centromere protein S</fullName>
    </recommendedName>
</protein>
<keyword evidence="8" id="KW-1185">Reference proteome</keyword>
<evidence type="ECO:0000256" key="1">
    <source>
        <dbReference type="ARBA" id="ARBA00006612"/>
    </source>
</evidence>
<proteinExistence type="inferred from homology"/>
<evidence type="ECO:0000256" key="4">
    <source>
        <dbReference type="ARBA" id="ARBA00023125"/>
    </source>
</evidence>
<dbReference type="Proteomes" id="UP001209878">
    <property type="component" value="Unassembled WGS sequence"/>
</dbReference>
<dbReference type="PANTHER" id="PTHR22980">
    <property type="entry name" value="CORTISTATIN"/>
    <property type="match status" value="1"/>
</dbReference>
<dbReference type="Gene3D" id="1.10.20.10">
    <property type="entry name" value="Histone, subunit A"/>
    <property type="match status" value="1"/>
</dbReference>
<evidence type="ECO:0000313" key="7">
    <source>
        <dbReference type="EMBL" id="KAK2175505.1"/>
    </source>
</evidence>
<accession>A0AAD9KQH5</accession>
<dbReference type="GO" id="GO:0003677">
    <property type="term" value="F:DNA binding"/>
    <property type="evidence" value="ECO:0007669"/>
    <property type="project" value="UniProtKB-KW"/>
</dbReference>
<dbReference type="GO" id="GO:0046982">
    <property type="term" value="F:protein heterodimerization activity"/>
    <property type="evidence" value="ECO:0007669"/>
    <property type="project" value="InterPro"/>
</dbReference>
<dbReference type="CDD" id="cd22919">
    <property type="entry name" value="HFD_CENP-S"/>
    <property type="match status" value="1"/>
</dbReference>
<reference evidence="7" key="1">
    <citation type="journal article" date="2023" name="Mol. Biol. Evol.">
        <title>Third-Generation Sequencing Reveals the Adaptive Role of the Epigenome in Three Deep-Sea Polychaetes.</title>
        <authorList>
            <person name="Perez M."/>
            <person name="Aroh O."/>
            <person name="Sun Y."/>
            <person name="Lan Y."/>
            <person name="Juniper S.K."/>
            <person name="Young C.R."/>
            <person name="Angers B."/>
            <person name="Qian P.Y."/>
        </authorList>
    </citation>
    <scope>NUCLEOTIDE SEQUENCE</scope>
    <source>
        <strain evidence="7">R07B-5</strain>
    </source>
</reference>
<dbReference type="AlphaFoldDB" id="A0AAD9KQH5"/>
<dbReference type="GO" id="GO:0071821">
    <property type="term" value="C:FANCM-MHF complex"/>
    <property type="evidence" value="ECO:0007669"/>
    <property type="project" value="InterPro"/>
</dbReference>
<dbReference type="GO" id="GO:0000712">
    <property type="term" value="P:resolution of meiotic recombination intermediates"/>
    <property type="evidence" value="ECO:0007669"/>
    <property type="project" value="TreeGrafter"/>
</dbReference>
<dbReference type="GO" id="GO:0006281">
    <property type="term" value="P:DNA repair"/>
    <property type="evidence" value="ECO:0007669"/>
    <property type="project" value="UniProtKB-KW"/>
</dbReference>
<sequence>MLQRLKAAVHHTVGKICEETSRGLDVVYDRKFMAVLTEATFKFSQTVATDLELFAKHAKRMTVNSDDVKLLVRKSPELLEHMEGLCRQQELSRQKRKKKSVASKSKTDNTFDTNEDSNSNL</sequence>
<gene>
    <name evidence="7" type="ORF">NP493_727g00021</name>
</gene>
<feature type="compositionally biased region" description="Polar residues" evidence="6">
    <location>
        <begin position="108"/>
        <end position="121"/>
    </location>
</feature>
<dbReference type="GO" id="GO:0031297">
    <property type="term" value="P:replication fork processing"/>
    <property type="evidence" value="ECO:0007669"/>
    <property type="project" value="TreeGrafter"/>
</dbReference>
<dbReference type="Pfam" id="PF15630">
    <property type="entry name" value="CENP-S"/>
    <property type="match status" value="1"/>
</dbReference>
<organism evidence="7 8">
    <name type="scientific">Ridgeia piscesae</name>
    <name type="common">Tubeworm</name>
    <dbReference type="NCBI Taxonomy" id="27915"/>
    <lineage>
        <taxon>Eukaryota</taxon>
        <taxon>Metazoa</taxon>
        <taxon>Spiralia</taxon>
        <taxon>Lophotrochozoa</taxon>
        <taxon>Annelida</taxon>
        <taxon>Polychaeta</taxon>
        <taxon>Sedentaria</taxon>
        <taxon>Canalipalpata</taxon>
        <taxon>Sabellida</taxon>
        <taxon>Siboglinidae</taxon>
        <taxon>Ridgeia</taxon>
    </lineage>
</organism>
<keyword evidence="3" id="KW-0227">DNA damage</keyword>
<evidence type="ECO:0000256" key="5">
    <source>
        <dbReference type="ARBA" id="ARBA00023204"/>
    </source>
</evidence>
<evidence type="ECO:0000256" key="2">
    <source>
        <dbReference type="ARBA" id="ARBA00016400"/>
    </source>
</evidence>